<sequence>MLRLRGKVETPKQFYTPRDKSAQPCEICSKLFNEDLYERLKSGGEAETEIQSSCEVLATDVYHSMLTGCNMCTILGNSILTAAENEIPFHDGRAFLLHIPWYQEQETTTTTSAKSDASQDDHQRGAAYEYLMGFEDSTEYGNSTQSQTKDEPELTFQSLDCQAKINFTLSVMKGKYSTGFDLIYIEIGAIPTEKCAKPWIFIPPYGGTLWLEVISDAAQEVFSREWKALSAVGGEWPRVARGWVHDCRQNHQCTVPSTFLPTRLIDVRNPLHPHLVETSSIEPEDYVTLSYVWGTKQDYILTQDTLPIKLDGLDVQRIPQSVADAMEVTRQLGFRYIWVDALCIIQDSLEDKLKELPLMAKIYQHSAITVTAANSTGAFDGFFKPPKPPVFKVQPFQITIGRGVPRFPYMNLSLGFREEESTLKDPIDSRGWTLQEWALSSRRLRFASQGVQWTCNKLIADPSSLQEHRDPPVQISPDGYVQNYSGDTSAIISTPWDSSLSHRYAIDEAYKRREMSMTWIEIRSQYAQRSLSFPTDKLAAISAVAAMAAEDNRMTYVAGLWKETLLVDLQWYYIFRSCPTNSLSPITAAAAVAQEEDEQDQREGGFAAPSWSWASVKYDNGTLYPKQSRKWMTDRPWHFRILDCSVTLIDGSDFAFGPVKSGYLDVEGRVLDVEWELWTEHTVALNKIALYESPRDKSEERLGQAFLDFPTSCLEKGLKFKCLILTKADLVYSQTRPERYGNTICAHALLLLPRAKLNTYRRVGLCYLNEGGLWEETRLESIRIV</sequence>
<evidence type="ECO:0000313" key="3">
    <source>
        <dbReference type="Proteomes" id="UP001369815"/>
    </source>
</evidence>
<evidence type="ECO:0000259" key="1">
    <source>
        <dbReference type="Pfam" id="PF06985"/>
    </source>
</evidence>
<evidence type="ECO:0000313" key="2">
    <source>
        <dbReference type="EMBL" id="KAK6950060.1"/>
    </source>
</evidence>
<dbReference type="EMBL" id="JBANMG010000008">
    <property type="protein sequence ID" value="KAK6950060.1"/>
    <property type="molecule type" value="Genomic_DNA"/>
</dbReference>
<proteinExistence type="predicted"/>
<dbReference type="InterPro" id="IPR010730">
    <property type="entry name" value="HET"/>
</dbReference>
<name>A0AAX6MBN2_9PEZI</name>
<dbReference type="Proteomes" id="UP001369815">
    <property type="component" value="Unassembled WGS sequence"/>
</dbReference>
<accession>A0AAX6MBN2</accession>
<gene>
    <name evidence="2" type="ORF">Daesc_008383</name>
</gene>
<protein>
    <recommendedName>
        <fullName evidence="1">Heterokaryon incompatibility domain-containing protein</fullName>
    </recommendedName>
</protein>
<reference evidence="2 3" key="1">
    <citation type="journal article" date="2024" name="Front Chem Biol">
        <title>Unveiling the potential of Daldinia eschscholtzii MFLUCC 19-0629 through bioactivity and bioinformatics studies for enhanced sustainable agriculture production.</title>
        <authorList>
            <person name="Brooks S."/>
            <person name="Weaver J.A."/>
            <person name="Klomchit A."/>
            <person name="Alharthi S.A."/>
            <person name="Onlamun T."/>
            <person name="Nurani R."/>
            <person name="Vong T.K."/>
            <person name="Alberti F."/>
            <person name="Greco C."/>
        </authorList>
    </citation>
    <scope>NUCLEOTIDE SEQUENCE [LARGE SCALE GENOMIC DNA]</scope>
    <source>
        <strain evidence="2">MFLUCC 19-0629</strain>
    </source>
</reference>
<comment type="caution">
    <text evidence="2">The sequence shown here is derived from an EMBL/GenBank/DDBJ whole genome shotgun (WGS) entry which is preliminary data.</text>
</comment>
<dbReference type="PANTHER" id="PTHR33112:SF8">
    <property type="entry name" value="HETEROKARYON INCOMPATIBILITY DOMAIN-CONTAINING PROTEIN"/>
    <property type="match status" value="1"/>
</dbReference>
<dbReference type="PANTHER" id="PTHR33112">
    <property type="entry name" value="DOMAIN PROTEIN, PUTATIVE-RELATED"/>
    <property type="match status" value="1"/>
</dbReference>
<keyword evidence="3" id="KW-1185">Reference proteome</keyword>
<dbReference type="Pfam" id="PF06985">
    <property type="entry name" value="HET"/>
    <property type="match status" value="1"/>
</dbReference>
<dbReference type="AlphaFoldDB" id="A0AAX6MBN2"/>
<organism evidence="2 3">
    <name type="scientific">Daldinia eschscholtzii</name>
    <dbReference type="NCBI Taxonomy" id="292717"/>
    <lineage>
        <taxon>Eukaryota</taxon>
        <taxon>Fungi</taxon>
        <taxon>Dikarya</taxon>
        <taxon>Ascomycota</taxon>
        <taxon>Pezizomycotina</taxon>
        <taxon>Sordariomycetes</taxon>
        <taxon>Xylariomycetidae</taxon>
        <taxon>Xylariales</taxon>
        <taxon>Hypoxylaceae</taxon>
        <taxon>Daldinia</taxon>
    </lineage>
</organism>
<feature type="domain" description="Heterokaryon incompatibility" evidence="1">
    <location>
        <begin position="286"/>
        <end position="436"/>
    </location>
</feature>